<sequence>MDRDEVLAAVAAWIWTPDEAERVETEEYLLTRNPGWFQHPLTLHWLRPRRPWREVLEEVLEQATLLGGGTLDWHHRLDAPPEVEQHLRAVLSARLHETLDVFARSLEAPGDQLSSPAPPEGVELRWVDDVERLREADAVGAAVFGDDPLPSETLERHAAVAVRDLRVGRAARVVAYADGEPVGTSGVTSRGSAAGLWGGSVVEHARGRGIYRAMLEARLAWAAGHGMRLALVKGRVETSGPILRRSGFAEFGQERAWLVAVDGS</sequence>
<dbReference type="Pfam" id="PF00583">
    <property type="entry name" value="Acetyltransf_1"/>
    <property type="match status" value="1"/>
</dbReference>
<feature type="domain" description="N-acetyltransferase" evidence="1">
    <location>
        <begin position="128"/>
        <end position="264"/>
    </location>
</feature>
<dbReference type="CDD" id="cd04301">
    <property type="entry name" value="NAT_SF"/>
    <property type="match status" value="1"/>
</dbReference>
<accession>A0ABP8WTR6</accession>
<keyword evidence="3" id="KW-1185">Reference proteome</keyword>
<evidence type="ECO:0000313" key="2">
    <source>
        <dbReference type="EMBL" id="GAA4695338.1"/>
    </source>
</evidence>
<dbReference type="EMBL" id="BAABIM010000004">
    <property type="protein sequence ID" value="GAA4695338.1"/>
    <property type="molecule type" value="Genomic_DNA"/>
</dbReference>
<dbReference type="InterPro" id="IPR016181">
    <property type="entry name" value="Acyl_CoA_acyltransferase"/>
</dbReference>
<dbReference type="SUPFAM" id="SSF55729">
    <property type="entry name" value="Acyl-CoA N-acyltransferases (Nat)"/>
    <property type="match status" value="1"/>
</dbReference>
<evidence type="ECO:0000313" key="3">
    <source>
        <dbReference type="Proteomes" id="UP001500621"/>
    </source>
</evidence>
<protein>
    <recommendedName>
        <fullName evidence="1">N-acetyltransferase domain-containing protein</fullName>
    </recommendedName>
</protein>
<dbReference type="Gene3D" id="3.40.630.30">
    <property type="match status" value="1"/>
</dbReference>
<evidence type="ECO:0000259" key="1">
    <source>
        <dbReference type="PROSITE" id="PS51186"/>
    </source>
</evidence>
<reference evidence="3" key="1">
    <citation type="journal article" date="2019" name="Int. J. Syst. Evol. Microbiol.">
        <title>The Global Catalogue of Microorganisms (GCM) 10K type strain sequencing project: providing services to taxonomists for standard genome sequencing and annotation.</title>
        <authorList>
            <consortium name="The Broad Institute Genomics Platform"/>
            <consortium name="The Broad Institute Genome Sequencing Center for Infectious Disease"/>
            <person name="Wu L."/>
            <person name="Ma J."/>
        </authorList>
    </citation>
    <scope>NUCLEOTIDE SEQUENCE [LARGE SCALE GENOMIC DNA]</scope>
    <source>
        <strain evidence="3">JCM 18127</strain>
    </source>
</reference>
<proteinExistence type="predicted"/>
<dbReference type="Proteomes" id="UP001500621">
    <property type="component" value="Unassembled WGS sequence"/>
</dbReference>
<dbReference type="PROSITE" id="PS51186">
    <property type="entry name" value="GNAT"/>
    <property type="match status" value="1"/>
</dbReference>
<gene>
    <name evidence="2" type="ORF">GCM10023226_37120</name>
</gene>
<dbReference type="InterPro" id="IPR000182">
    <property type="entry name" value="GNAT_dom"/>
</dbReference>
<name>A0ABP8WTR6_9ACTN</name>
<dbReference type="RefSeq" id="WP_345268738.1">
    <property type="nucleotide sequence ID" value="NZ_BAABIM010000004.1"/>
</dbReference>
<comment type="caution">
    <text evidence="2">The sequence shown here is derived from an EMBL/GenBank/DDBJ whole genome shotgun (WGS) entry which is preliminary data.</text>
</comment>
<organism evidence="2 3">
    <name type="scientific">Nocardioides nanhaiensis</name>
    <dbReference type="NCBI Taxonomy" id="1476871"/>
    <lineage>
        <taxon>Bacteria</taxon>
        <taxon>Bacillati</taxon>
        <taxon>Actinomycetota</taxon>
        <taxon>Actinomycetes</taxon>
        <taxon>Propionibacteriales</taxon>
        <taxon>Nocardioidaceae</taxon>
        <taxon>Nocardioides</taxon>
    </lineage>
</organism>